<proteinExistence type="predicted"/>
<evidence type="ECO:0000256" key="1">
    <source>
        <dbReference type="SAM" id="Phobius"/>
    </source>
</evidence>
<dbReference type="AlphaFoldDB" id="A0A7V7QHX5"/>
<organism evidence="2 3">
    <name type="scientific">Candidatus Galacturonatibacter soehngenii</name>
    <dbReference type="NCBI Taxonomy" id="2307010"/>
    <lineage>
        <taxon>Bacteria</taxon>
        <taxon>Bacillati</taxon>
        <taxon>Bacillota</taxon>
        <taxon>Clostridia</taxon>
        <taxon>Lachnospirales</taxon>
        <taxon>Lachnospiraceae</taxon>
        <taxon>Candidatus Galacturonatibacter</taxon>
    </lineage>
</organism>
<feature type="transmembrane region" description="Helical" evidence="1">
    <location>
        <begin position="316"/>
        <end position="337"/>
    </location>
</feature>
<feature type="transmembrane region" description="Helical" evidence="1">
    <location>
        <begin position="18"/>
        <end position="37"/>
    </location>
</feature>
<keyword evidence="1" id="KW-1133">Transmembrane helix</keyword>
<feature type="transmembrane region" description="Helical" evidence="1">
    <location>
        <begin position="187"/>
        <end position="207"/>
    </location>
</feature>
<comment type="caution">
    <text evidence="2">The sequence shown here is derived from an EMBL/GenBank/DDBJ whole genome shotgun (WGS) entry which is preliminary data.</text>
</comment>
<evidence type="ECO:0000313" key="3">
    <source>
        <dbReference type="Proteomes" id="UP000461768"/>
    </source>
</evidence>
<keyword evidence="3" id="KW-1185">Reference proteome</keyword>
<protein>
    <submittedName>
        <fullName evidence="2">ABC transporter permease subunit</fullName>
    </submittedName>
</protein>
<dbReference type="OrthoDB" id="1700423at2"/>
<dbReference type="PANTHER" id="PTHR37305:SF1">
    <property type="entry name" value="MEMBRANE PROTEIN"/>
    <property type="match status" value="1"/>
</dbReference>
<feature type="transmembrane region" description="Helical" evidence="1">
    <location>
        <begin position="382"/>
        <end position="404"/>
    </location>
</feature>
<dbReference type="EMBL" id="WAGX01000007">
    <property type="protein sequence ID" value="KAB1435707.1"/>
    <property type="molecule type" value="Genomic_DNA"/>
</dbReference>
<feature type="transmembrane region" description="Helical" evidence="1">
    <location>
        <begin position="280"/>
        <end position="304"/>
    </location>
</feature>
<dbReference type="GO" id="GO:0005886">
    <property type="term" value="C:plasma membrane"/>
    <property type="evidence" value="ECO:0007669"/>
    <property type="project" value="UniProtKB-SubCell"/>
</dbReference>
<dbReference type="GO" id="GO:0140359">
    <property type="term" value="F:ABC-type transporter activity"/>
    <property type="evidence" value="ECO:0007669"/>
    <property type="project" value="InterPro"/>
</dbReference>
<evidence type="ECO:0000313" key="2">
    <source>
        <dbReference type="EMBL" id="KAB1435707.1"/>
    </source>
</evidence>
<sequence length="410" mass="46723">MNMTIIKSELYKIITKKYLWIFLLILSLAFSFITLQMKEYTSVKYSFEPFKNELQQAMGSPELYKVVKDNEYNAAYSEIKQYLPSSVIEYIEKYRTVMNDERMGEQGTVAVYLENNLASKVCNYFERKDDRINEISNTEKKIMDLIANGKENGFEYLVQTKILESFKKANFIQLNLGRWNQFININIGWLIPSSTILLILLGLAGIYSDEYVNKTQSSLLTAKKGRQGIFVSKLVAGVLYSFFCVILFQIVCLVVTGYVYGLPYNDISLVSLFGFKLTPYTWSAIEFYCIQLGGSLLTAFVMASMTMFFSVSFKSALLPFFLSGSYYGATFLLAKMINFSGNVTTLFSLPAELSPFLLQSMGDFGAKGRFANLFGLAVPTHYLNIVFHIFIAVLALVFCYRGYVRKQVKN</sequence>
<dbReference type="PANTHER" id="PTHR37305">
    <property type="entry name" value="INTEGRAL MEMBRANE PROTEIN-RELATED"/>
    <property type="match status" value="1"/>
</dbReference>
<accession>A0A7V7QHX5</accession>
<dbReference type="RefSeq" id="WP_151147122.1">
    <property type="nucleotide sequence ID" value="NZ_WAGX01000007.1"/>
</dbReference>
<dbReference type="Proteomes" id="UP000461768">
    <property type="component" value="Unassembled WGS sequence"/>
</dbReference>
<feature type="transmembrane region" description="Helical" evidence="1">
    <location>
        <begin position="228"/>
        <end position="260"/>
    </location>
</feature>
<keyword evidence="1" id="KW-0812">Transmembrane</keyword>
<reference evidence="2 3" key="1">
    <citation type="submission" date="2019-09" db="EMBL/GenBank/DDBJ databases">
        <authorList>
            <person name="Valk L.C."/>
        </authorList>
    </citation>
    <scope>NUCLEOTIDE SEQUENCE [LARGE SCALE GENOMIC DNA]</scope>
    <source>
        <strain evidence="2">GalUA</strain>
    </source>
</reference>
<name>A0A7V7QHX5_9FIRM</name>
<gene>
    <name evidence="2" type="ORF">F7O84_15080</name>
</gene>
<dbReference type="Pfam" id="PF12679">
    <property type="entry name" value="ABC2_membrane_2"/>
    <property type="match status" value="1"/>
</dbReference>
<keyword evidence="1" id="KW-0472">Membrane</keyword>
<reference evidence="2 3" key="2">
    <citation type="submission" date="2020-02" db="EMBL/GenBank/DDBJ databases">
        <title>Candidatus Galacturonibacter soehngenii shows hetero-acetogenic catabolism of galacturonic acid but lacks a canonical carbon monoxide dehydrogenase/acetyl-CoA synthase complex.</title>
        <authorList>
            <person name="Diender M."/>
            <person name="Stouten G.R."/>
            <person name="Petersen J.F."/>
            <person name="Nielsen P.H."/>
            <person name="Dueholm M.S."/>
            <person name="Pronk J.T."/>
            <person name="Van Loosdrecht M.C.M."/>
        </authorList>
    </citation>
    <scope>NUCLEOTIDE SEQUENCE [LARGE SCALE GENOMIC DNA]</scope>
    <source>
        <strain evidence="2">GalUA</strain>
    </source>
</reference>